<accession>A0A6M3IL12</accession>
<reference evidence="2" key="1">
    <citation type="submission" date="2020-03" db="EMBL/GenBank/DDBJ databases">
        <title>The deep terrestrial virosphere.</title>
        <authorList>
            <person name="Holmfeldt K."/>
            <person name="Nilsson E."/>
            <person name="Simone D."/>
            <person name="Lopez-Fernandez M."/>
            <person name="Wu X."/>
            <person name="de Brujin I."/>
            <person name="Lundin D."/>
            <person name="Andersson A."/>
            <person name="Bertilsson S."/>
            <person name="Dopson M."/>
        </authorList>
    </citation>
    <scope>NUCLEOTIDE SEQUENCE</scope>
    <source>
        <strain evidence="2">MM415B01477</strain>
    </source>
</reference>
<keyword evidence="1" id="KW-0472">Membrane</keyword>
<feature type="transmembrane region" description="Helical" evidence="1">
    <location>
        <begin position="12"/>
        <end position="35"/>
    </location>
</feature>
<evidence type="ECO:0000256" key="1">
    <source>
        <dbReference type="SAM" id="Phobius"/>
    </source>
</evidence>
<evidence type="ECO:0000313" key="2">
    <source>
        <dbReference type="EMBL" id="QJA58239.1"/>
    </source>
</evidence>
<keyword evidence="1" id="KW-1133">Transmembrane helix</keyword>
<keyword evidence="1" id="KW-0812">Transmembrane</keyword>
<dbReference type="AlphaFoldDB" id="A0A6M3IL12"/>
<sequence length="67" mass="7602">MDVNTFHQNGMVMVQQFMVVNYVPVFVQENILLFLTKMMNQKDATNMNLLTLNASDPPGQARRAGDL</sequence>
<dbReference type="EMBL" id="MT141315">
    <property type="protein sequence ID" value="QJA58239.1"/>
    <property type="molecule type" value="Genomic_DNA"/>
</dbReference>
<gene>
    <name evidence="2" type="ORF">MM415B01477_0001</name>
</gene>
<organism evidence="2">
    <name type="scientific">viral metagenome</name>
    <dbReference type="NCBI Taxonomy" id="1070528"/>
    <lineage>
        <taxon>unclassified sequences</taxon>
        <taxon>metagenomes</taxon>
        <taxon>organismal metagenomes</taxon>
    </lineage>
</organism>
<protein>
    <submittedName>
        <fullName evidence="2">Uncharacterized protein</fullName>
    </submittedName>
</protein>
<proteinExistence type="predicted"/>
<name>A0A6M3IL12_9ZZZZ</name>